<evidence type="ECO:0000313" key="1">
    <source>
        <dbReference type="EMBL" id="AXU41341.1"/>
    </source>
</evidence>
<protein>
    <submittedName>
        <fullName evidence="1">Uncharacterized protein</fullName>
    </submittedName>
</protein>
<name>A0A346TP51_STAPS</name>
<accession>A0A346TP51</accession>
<sequence>MLWLNYTTQKLTILKQKKFSAIITLSDKGLQIVLSKLMIKTHLTAYLTSKYVFNLPKQHIYV</sequence>
<proteinExistence type="predicted"/>
<dbReference type="AlphaFoldDB" id="A0A346TP51"/>
<reference evidence="1" key="1">
    <citation type="submission" date="2018-04" db="EMBL/GenBank/DDBJ databases">
        <title>Whole genome sequencing of Staphylococcus pseudintermedius isolates from dogs.</title>
        <authorList>
            <person name="Bryan L.K."/>
            <person name="Little S.V."/>
            <person name="Hillhouse A."/>
            <person name="Lawhon S.D."/>
        </authorList>
    </citation>
    <scope>NUCLEOTIDE SEQUENCE</scope>
    <source>
        <strain evidence="1">TAMU 49_044</strain>
    </source>
</reference>
<organism evidence="1">
    <name type="scientific">Staphylococcus pseudintermedius</name>
    <dbReference type="NCBI Taxonomy" id="283734"/>
    <lineage>
        <taxon>Bacteria</taxon>
        <taxon>Bacillati</taxon>
        <taxon>Bacillota</taxon>
        <taxon>Bacilli</taxon>
        <taxon>Bacillales</taxon>
        <taxon>Staphylococcaceae</taxon>
        <taxon>Staphylococcus</taxon>
        <taxon>Staphylococcus intermedius group</taxon>
    </lineage>
</organism>
<dbReference type="EMBL" id="MH179303">
    <property type="protein sequence ID" value="AXU41341.1"/>
    <property type="molecule type" value="Genomic_DNA"/>
</dbReference>